<evidence type="ECO:0000313" key="1">
    <source>
        <dbReference type="EMBL" id="MPN19101.1"/>
    </source>
</evidence>
<comment type="caution">
    <text evidence="1">The sequence shown here is derived from an EMBL/GenBank/DDBJ whole genome shotgun (WGS) entry which is preliminary data.</text>
</comment>
<protein>
    <submittedName>
        <fullName evidence="1">Uncharacterized protein</fullName>
    </submittedName>
</protein>
<dbReference type="AlphaFoldDB" id="A0A645FX01"/>
<accession>A0A645FX01</accession>
<gene>
    <name evidence="1" type="ORF">SDC9_166467</name>
</gene>
<name>A0A645FX01_9ZZZZ</name>
<sequence length="191" mass="22319">MQSRQIFSAIPQQRHSLFGEVSKYQLTRFTRVNRLQRFGVNNFRKEMVFIQVRTVLAFAFVPHSRSGNFTQPVNIIRLDTQLLFNLFTHAFRPRFRTENADLQFKIFTGYARIFDRIGYKKSVRRRTAQNCRAKIMHQRNLFFCITTRHGNNRCTDILGSVMSTQSPGKQTVTVSDMKYVRIAGTVSRKAA</sequence>
<reference evidence="1" key="1">
    <citation type="submission" date="2019-08" db="EMBL/GenBank/DDBJ databases">
        <authorList>
            <person name="Kucharzyk K."/>
            <person name="Murdoch R.W."/>
            <person name="Higgins S."/>
            <person name="Loffler F."/>
        </authorList>
    </citation>
    <scope>NUCLEOTIDE SEQUENCE</scope>
</reference>
<organism evidence="1">
    <name type="scientific">bioreactor metagenome</name>
    <dbReference type="NCBI Taxonomy" id="1076179"/>
    <lineage>
        <taxon>unclassified sequences</taxon>
        <taxon>metagenomes</taxon>
        <taxon>ecological metagenomes</taxon>
    </lineage>
</organism>
<dbReference type="EMBL" id="VSSQ01066592">
    <property type="protein sequence ID" value="MPN19101.1"/>
    <property type="molecule type" value="Genomic_DNA"/>
</dbReference>
<proteinExistence type="predicted"/>